<reference evidence="3" key="1">
    <citation type="journal article" date="2019" name="Int. J. Syst. Evol. Microbiol.">
        <title>The Global Catalogue of Microorganisms (GCM) 10K type strain sequencing project: providing services to taxonomists for standard genome sequencing and annotation.</title>
        <authorList>
            <consortium name="The Broad Institute Genomics Platform"/>
            <consortium name="The Broad Institute Genome Sequencing Center for Infectious Disease"/>
            <person name="Wu L."/>
            <person name="Ma J."/>
        </authorList>
    </citation>
    <scope>NUCLEOTIDE SEQUENCE [LARGE SCALE GENOMIC DNA]</scope>
    <source>
        <strain evidence="3">CGMCC 1.5362</strain>
    </source>
</reference>
<sequence>MNTTEEGVAVDPDRVAEDHVHSRDGTHKILVAVTRVGVLQFTHVPGSATGDSTPTFSSALTLVSAGAEPREDHGTALAPERPATGSLAWQS</sequence>
<feature type="compositionally biased region" description="Basic and acidic residues" evidence="1">
    <location>
        <begin position="11"/>
        <end position="23"/>
    </location>
</feature>
<keyword evidence="3" id="KW-1185">Reference proteome</keyword>
<dbReference type="Proteomes" id="UP000662111">
    <property type="component" value="Unassembled WGS sequence"/>
</dbReference>
<feature type="region of interest" description="Disordered" evidence="1">
    <location>
        <begin position="65"/>
        <end position="91"/>
    </location>
</feature>
<evidence type="ECO:0000313" key="3">
    <source>
        <dbReference type="Proteomes" id="UP000662111"/>
    </source>
</evidence>
<proteinExistence type="predicted"/>
<organism evidence="2 3">
    <name type="scientific">Ornithinimicrobium pekingense</name>
    <dbReference type="NCBI Taxonomy" id="384677"/>
    <lineage>
        <taxon>Bacteria</taxon>
        <taxon>Bacillati</taxon>
        <taxon>Actinomycetota</taxon>
        <taxon>Actinomycetes</taxon>
        <taxon>Micrococcales</taxon>
        <taxon>Ornithinimicrobiaceae</taxon>
        <taxon>Ornithinimicrobium</taxon>
    </lineage>
</organism>
<evidence type="ECO:0000313" key="2">
    <source>
        <dbReference type="EMBL" id="GGK64079.1"/>
    </source>
</evidence>
<name>A0ABQ2F9F9_9MICO</name>
<evidence type="ECO:0000256" key="1">
    <source>
        <dbReference type="SAM" id="MobiDB-lite"/>
    </source>
</evidence>
<protein>
    <submittedName>
        <fullName evidence="2">Uncharacterized protein</fullName>
    </submittedName>
</protein>
<comment type="caution">
    <text evidence="2">The sequence shown here is derived from an EMBL/GenBank/DDBJ whole genome shotgun (WGS) entry which is preliminary data.</text>
</comment>
<dbReference type="EMBL" id="BMLB01000002">
    <property type="protein sequence ID" value="GGK64079.1"/>
    <property type="molecule type" value="Genomic_DNA"/>
</dbReference>
<feature type="region of interest" description="Disordered" evidence="1">
    <location>
        <begin position="1"/>
        <end position="23"/>
    </location>
</feature>
<gene>
    <name evidence="2" type="ORF">GCM10011509_10630</name>
</gene>
<accession>A0ABQ2F9F9</accession>